<evidence type="ECO:0000313" key="2">
    <source>
        <dbReference type="Proteomes" id="UP000276133"/>
    </source>
</evidence>
<reference evidence="1 2" key="1">
    <citation type="journal article" date="2018" name="Sci. Rep.">
        <title>Genomic signatures of local adaptation to the degree of environmental predictability in rotifers.</title>
        <authorList>
            <person name="Franch-Gras L."/>
            <person name="Hahn C."/>
            <person name="Garcia-Roger E.M."/>
            <person name="Carmona M.J."/>
            <person name="Serra M."/>
            <person name="Gomez A."/>
        </authorList>
    </citation>
    <scope>NUCLEOTIDE SEQUENCE [LARGE SCALE GENOMIC DNA]</scope>
    <source>
        <strain evidence="1">HYR1</strain>
    </source>
</reference>
<accession>A0A3M7SMS0</accession>
<protein>
    <submittedName>
        <fullName evidence="1">Uncharacterized protein</fullName>
    </submittedName>
</protein>
<comment type="caution">
    <text evidence="1">The sequence shown here is derived from an EMBL/GenBank/DDBJ whole genome shotgun (WGS) entry which is preliminary data.</text>
</comment>
<dbReference type="Proteomes" id="UP000276133">
    <property type="component" value="Unassembled WGS sequence"/>
</dbReference>
<name>A0A3M7SMS0_BRAPC</name>
<evidence type="ECO:0000313" key="1">
    <source>
        <dbReference type="EMBL" id="RNA37029.1"/>
    </source>
</evidence>
<dbReference type="AlphaFoldDB" id="A0A3M7SMS0"/>
<proteinExistence type="predicted"/>
<gene>
    <name evidence="1" type="ORF">BpHYR1_017457</name>
</gene>
<keyword evidence="2" id="KW-1185">Reference proteome</keyword>
<dbReference type="EMBL" id="REGN01001103">
    <property type="protein sequence ID" value="RNA37029.1"/>
    <property type="molecule type" value="Genomic_DNA"/>
</dbReference>
<organism evidence="1 2">
    <name type="scientific">Brachionus plicatilis</name>
    <name type="common">Marine rotifer</name>
    <name type="synonym">Brachionus muelleri</name>
    <dbReference type="NCBI Taxonomy" id="10195"/>
    <lineage>
        <taxon>Eukaryota</taxon>
        <taxon>Metazoa</taxon>
        <taxon>Spiralia</taxon>
        <taxon>Gnathifera</taxon>
        <taxon>Rotifera</taxon>
        <taxon>Eurotatoria</taxon>
        <taxon>Monogononta</taxon>
        <taxon>Pseudotrocha</taxon>
        <taxon>Ploima</taxon>
        <taxon>Brachionidae</taxon>
        <taxon>Brachionus</taxon>
    </lineage>
</organism>
<sequence length="247" mass="28599">MWYKRESLNISDSKVTAIQRGSAVNQVLTLIRFYNGCWSSQRHPHTTRLGQSNTTLLRTRRRQHYTLSNETPLAFVRILKESETDLNWVHNIKKHTVGYVKYDEINLKKKKEKIKLDADRSNRSNRRAVQRGCWPVYVGGLNFGPFNNRLKINGGPKNRPNFGGRTLAVFLINSEPFLQNSNFFCPFKIKRLLNGPRSVRLNWNVIQNTAVRCILKLPLRTSSESLFYEIDTSITDELSISVKLTTD</sequence>